<dbReference type="PROSITE" id="PS51257">
    <property type="entry name" value="PROKAR_LIPOPROTEIN"/>
    <property type="match status" value="1"/>
</dbReference>
<feature type="signal peptide" evidence="1">
    <location>
        <begin position="1"/>
        <end position="16"/>
    </location>
</feature>
<organism evidence="2">
    <name type="scientific">Rhipicephalus microplus</name>
    <name type="common">Cattle tick</name>
    <name type="synonym">Boophilus microplus</name>
    <dbReference type="NCBI Taxonomy" id="6941"/>
    <lineage>
        <taxon>Eukaryota</taxon>
        <taxon>Metazoa</taxon>
        <taxon>Ecdysozoa</taxon>
        <taxon>Arthropoda</taxon>
        <taxon>Chelicerata</taxon>
        <taxon>Arachnida</taxon>
        <taxon>Acari</taxon>
        <taxon>Parasitiformes</taxon>
        <taxon>Ixodida</taxon>
        <taxon>Ixodoidea</taxon>
        <taxon>Ixodidae</taxon>
        <taxon>Rhipicephalinae</taxon>
        <taxon>Rhipicephalus</taxon>
        <taxon>Boophilus</taxon>
    </lineage>
</organism>
<feature type="chain" id="PRO_5027010933" evidence="1">
    <location>
        <begin position="17"/>
        <end position="87"/>
    </location>
</feature>
<dbReference type="EMBL" id="GHWJ01010330">
    <property type="protein sequence ID" value="NOV43067.1"/>
    <property type="molecule type" value="Transcribed_RNA"/>
</dbReference>
<name>A0A6M2DDM2_RHIMP</name>
<evidence type="ECO:0000313" key="2">
    <source>
        <dbReference type="EMBL" id="NOV43067.1"/>
    </source>
</evidence>
<reference evidence="2" key="1">
    <citation type="submission" date="2019-09" db="EMBL/GenBank/DDBJ databases">
        <title>Organ-specific transcriptomic study of the physiology of the cattle tick, Rhipicephalus microplus.</title>
        <authorList>
            <person name="Tirloni L."/>
            <person name="Braz G."/>
            <person name="Gandara A.C.P."/>
            <person name="Sabadin G.A."/>
            <person name="da Silva R.M."/>
            <person name="Guizzo M.G."/>
            <person name="Machado J.A."/>
            <person name="Costa E.P."/>
            <person name="Gomes H.F."/>
            <person name="Moraes J."/>
            <person name="Mota M.B.S."/>
            <person name="Mesquita R.D."/>
            <person name="Alvarenga P.H."/>
            <person name="Alves F."/>
            <person name="Seixas A."/>
            <person name="da Fonseca R.N."/>
            <person name="Fogaca A."/>
            <person name="Logullo C."/>
            <person name="Tanaka A."/>
            <person name="Daffre S."/>
            <person name="Termignoni C."/>
            <person name="Vaz I.S.Jr."/>
            <person name="Oliveira P.L."/>
            <person name="Ribeiro J.M."/>
        </authorList>
    </citation>
    <scope>NUCLEOTIDE SEQUENCE</scope>
    <source>
        <strain evidence="2">Porto Alegre</strain>
    </source>
</reference>
<protein>
    <submittedName>
        <fullName evidence="2">Putative secreted protein midgut overexpressed</fullName>
    </submittedName>
</protein>
<dbReference type="AlphaFoldDB" id="A0A6M2DDM2"/>
<evidence type="ECO:0000256" key="1">
    <source>
        <dbReference type="SAM" id="SignalP"/>
    </source>
</evidence>
<accession>A0A6M2DDM2</accession>
<proteinExistence type="predicted"/>
<sequence>MKTSLWVALLSLSAVACKYEMILFTHFLQPLYSGNTMSKCSTYCQIGLNEERLRVKKQSNNLFSLIFHMIHYYRAYKISFNHRYFMT</sequence>
<keyword evidence="1" id="KW-0732">Signal</keyword>